<reference evidence="2 3" key="1">
    <citation type="journal article" date="2003" name="Proc. Natl. Acad. Sci. U.S.A.">
        <title>Complete genome sequence and analysis of Wolinella succinogenes.</title>
        <authorList>
            <person name="Baar C."/>
            <person name="Eppinger M."/>
            <person name="Raddatz G."/>
            <person name="Simon JM."/>
            <person name="Lanz C."/>
            <person name="Klimmek O."/>
            <person name="Nandakumar R."/>
            <person name="Gross R."/>
            <person name="Rosinus A."/>
            <person name="Keller H."/>
            <person name="Jagtap P."/>
            <person name="Linke B."/>
            <person name="Meyer F."/>
            <person name="Lederer H."/>
            <person name="Schuster S.C."/>
        </authorList>
    </citation>
    <scope>NUCLEOTIDE SEQUENCE [LARGE SCALE GENOMIC DNA]</scope>
    <source>
        <strain evidence="3">ATCC 29543 / DSM 1740 / CCUG 13145 / JCM 31913 / LMG 7466 / NCTC 11488 / FDC 602W</strain>
    </source>
</reference>
<dbReference type="PROSITE" id="PS51257">
    <property type="entry name" value="PROKAR_LIPOPROTEIN"/>
    <property type="match status" value="1"/>
</dbReference>
<sequence>MKHLIGITLAAGLALIMTGCSQKAEIPAGQDPALVKSKIEEAPEWVKNPSTLKQLVGIGSSRATRAGINFQRQEALANARDDLARSLEVRVRNMFKNFTQGVGVDGYGGIDKVASDVSRQVSAQTLAGVVQKDMWIAKDGEMFVMIGFEPEMLQKALRDNLTQGKIISSKQEAKEAFEELDKMIDKMVKEEGGYL</sequence>
<accession>Q7MRP6</accession>
<dbReference type="RefSeq" id="WP_011139026.1">
    <property type="nucleotide sequence ID" value="NC_005090.1"/>
</dbReference>
<dbReference type="InterPro" id="IPR024952">
    <property type="entry name" value="LPP20-like_dom"/>
</dbReference>
<protein>
    <recommendedName>
        <fullName evidence="1">Lipoprotein LPP20-like domain-containing protein</fullName>
    </recommendedName>
</protein>
<dbReference type="Gene3D" id="3.10.129.140">
    <property type="entry name" value="Helicobacter TNF-alpha-Inducing protein"/>
    <property type="match status" value="1"/>
</dbReference>
<gene>
    <name evidence="2" type="ordered locus">WS1151</name>
</gene>
<dbReference type="Proteomes" id="UP000000422">
    <property type="component" value="Chromosome"/>
</dbReference>
<feature type="domain" description="Lipoprotein LPP20-like" evidence="1">
    <location>
        <begin position="43"/>
        <end position="147"/>
    </location>
</feature>
<dbReference type="eggNOG" id="ENOG5032GW0">
    <property type="taxonomic scope" value="Bacteria"/>
</dbReference>
<evidence type="ECO:0000313" key="2">
    <source>
        <dbReference type="EMBL" id="CAE10238.1"/>
    </source>
</evidence>
<dbReference type="STRING" id="273121.WS1151"/>
<evidence type="ECO:0000259" key="1">
    <source>
        <dbReference type="Pfam" id="PF02169"/>
    </source>
</evidence>
<dbReference type="Pfam" id="PF02169">
    <property type="entry name" value="LPP20"/>
    <property type="match status" value="1"/>
</dbReference>
<dbReference type="HOGENOM" id="CLU_121836_1_0_7"/>
<dbReference type="AlphaFoldDB" id="Q7MRP6"/>
<name>Q7MRP6_WOLSU</name>
<dbReference type="KEGG" id="wsu:WS1151"/>
<dbReference type="EMBL" id="BX571660">
    <property type="protein sequence ID" value="CAE10238.1"/>
    <property type="molecule type" value="Genomic_DNA"/>
</dbReference>
<evidence type="ECO:0000313" key="3">
    <source>
        <dbReference type="Proteomes" id="UP000000422"/>
    </source>
</evidence>
<organism evidence="3">
    <name type="scientific">Wolinella succinogenes (strain ATCC 29543 / DSM 1740 / CCUG 13145 / JCM 31913 / LMG 7466 / NCTC 11488 / FDC 602W)</name>
    <name type="common">Vibrio succinogenes</name>
    <dbReference type="NCBI Taxonomy" id="273121"/>
    <lineage>
        <taxon>Bacteria</taxon>
        <taxon>Pseudomonadati</taxon>
        <taxon>Campylobacterota</taxon>
        <taxon>Epsilonproteobacteria</taxon>
        <taxon>Campylobacterales</taxon>
        <taxon>Helicobacteraceae</taxon>
        <taxon>Wolinella</taxon>
    </lineage>
</organism>
<keyword evidence="3" id="KW-1185">Reference proteome</keyword>
<proteinExistence type="predicted"/>